<gene>
    <name evidence="2" type="ORF">M2280_002765</name>
</gene>
<sequence>MSIALLTAIGCVAVLVGIAGGLGGQPAALRYGLAYGCLLFLIAVFGVLVRRTGAWETIRSVLIESGKGAATEIRQSRRLWSVLVALTVCCAVLTVGPAIEIYFNAPTSGVPGASVIFSALGALFVSFLVLVVLQLVRPGAVQLTPDGIRHRGWSFESYLPWESVAGVKPAFNGHRMILLIGFANARWSRRYTTPIWRIDKLPPVPMIELDCRKFAMDDVLLVHFVSYYADHPSMRGELGTDAARARFESRDFS</sequence>
<feature type="transmembrane region" description="Helical" evidence="1">
    <location>
        <begin position="79"/>
        <end position="103"/>
    </location>
</feature>
<accession>A0ABT6MDU6</accession>
<comment type="caution">
    <text evidence="2">The sequence shown here is derived from an EMBL/GenBank/DDBJ whole genome shotgun (WGS) entry which is preliminary data.</text>
</comment>
<keyword evidence="1" id="KW-1133">Transmembrane helix</keyword>
<protein>
    <submittedName>
        <fullName evidence="2">Uncharacterized protein</fullName>
    </submittedName>
</protein>
<keyword evidence="1" id="KW-0812">Transmembrane</keyword>
<keyword evidence="3" id="KW-1185">Reference proteome</keyword>
<keyword evidence="1" id="KW-0472">Membrane</keyword>
<reference evidence="2 3" key="1">
    <citation type="submission" date="2023-04" db="EMBL/GenBank/DDBJ databases">
        <title>Forest soil microbial communities from Buena Vista Peninsula, Colon Province, Panama.</title>
        <authorList>
            <person name="Bouskill N."/>
        </authorList>
    </citation>
    <scope>NUCLEOTIDE SEQUENCE [LARGE SCALE GENOMIC DNA]</scope>
    <source>
        <strain evidence="2 3">CFH S0262</strain>
    </source>
</reference>
<organism evidence="2 3">
    <name type="scientific">Prescottella agglutinans</name>
    <dbReference type="NCBI Taxonomy" id="1644129"/>
    <lineage>
        <taxon>Bacteria</taxon>
        <taxon>Bacillati</taxon>
        <taxon>Actinomycetota</taxon>
        <taxon>Actinomycetes</taxon>
        <taxon>Mycobacteriales</taxon>
        <taxon>Nocardiaceae</taxon>
        <taxon>Prescottella</taxon>
    </lineage>
</organism>
<dbReference type="EMBL" id="JARXVC010000006">
    <property type="protein sequence ID" value="MDH6281544.1"/>
    <property type="molecule type" value="Genomic_DNA"/>
</dbReference>
<feature type="transmembrane region" description="Helical" evidence="1">
    <location>
        <begin position="33"/>
        <end position="49"/>
    </location>
</feature>
<feature type="transmembrane region" description="Helical" evidence="1">
    <location>
        <begin position="115"/>
        <end position="136"/>
    </location>
</feature>
<dbReference type="RefSeq" id="WP_280760872.1">
    <property type="nucleotide sequence ID" value="NZ_JARXVC010000006.1"/>
</dbReference>
<evidence type="ECO:0000256" key="1">
    <source>
        <dbReference type="SAM" id="Phobius"/>
    </source>
</evidence>
<dbReference type="Proteomes" id="UP001160334">
    <property type="component" value="Unassembled WGS sequence"/>
</dbReference>
<evidence type="ECO:0000313" key="2">
    <source>
        <dbReference type="EMBL" id="MDH6281544.1"/>
    </source>
</evidence>
<evidence type="ECO:0000313" key="3">
    <source>
        <dbReference type="Proteomes" id="UP001160334"/>
    </source>
</evidence>
<proteinExistence type="predicted"/>
<name>A0ABT6MDU6_9NOCA</name>